<evidence type="ECO:0000256" key="6">
    <source>
        <dbReference type="SAM" id="Phobius"/>
    </source>
</evidence>
<comment type="subcellular location">
    <subcellularLocation>
        <location evidence="1">Cell membrane</location>
        <topology evidence="1">Multi-pass membrane protein</topology>
    </subcellularLocation>
</comment>
<evidence type="ECO:0000256" key="2">
    <source>
        <dbReference type="ARBA" id="ARBA00022475"/>
    </source>
</evidence>
<dbReference type="RefSeq" id="WP_114956044.1">
    <property type="nucleotide sequence ID" value="NZ_JBHSJF010000006.1"/>
</dbReference>
<feature type="transmembrane region" description="Helical" evidence="6">
    <location>
        <begin position="185"/>
        <end position="203"/>
    </location>
</feature>
<feature type="transmembrane region" description="Helical" evidence="6">
    <location>
        <begin position="41"/>
        <end position="69"/>
    </location>
</feature>
<dbReference type="PANTHER" id="PTHR30086:SF20">
    <property type="entry name" value="ARGININE EXPORTER PROTEIN ARGO-RELATED"/>
    <property type="match status" value="1"/>
</dbReference>
<feature type="transmembrane region" description="Helical" evidence="6">
    <location>
        <begin position="145"/>
        <end position="173"/>
    </location>
</feature>
<feature type="transmembrane region" description="Helical" evidence="6">
    <location>
        <begin position="75"/>
        <end position="92"/>
    </location>
</feature>
<dbReference type="PIRSF" id="PIRSF006324">
    <property type="entry name" value="LeuE"/>
    <property type="match status" value="1"/>
</dbReference>
<name>A0ABV9Z2Q5_9HYPH</name>
<evidence type="ECO:0000313" key="8">
    <source>
        <dbReference type="Proteomes" id="UP001595796"/>
    </source>
</evidence>
<keyword evidence="4 6" id="KW-1133">Transmembrane helix</keyword>
<feature type="transmembrane region" description="Helical" evidence="6">
    <location>
        <begin position="112"/>
        <end position="133"/>
    </location>
</feature>
<dbReference type="InterPro" id="IPR001123">
    <property type="entry name" value="LeuE-type"/>
</dbReference>
<dbReference type="Proteomes" id="UP001595796">
    <property type="component" value="Unassembled WGS sequence"/>
</dbReference>
<sequence length="212" mass="22839">MAFDAQLPNFLLAVFVIEITPGPNMGYLATLSLTRGRAAGLAATAGVAMGLSVHAIAAAFGVGALIASSAIVYEILRWAGVVFLLWLAYEGWTESTENSPARTASVEDHRGLFWRGFVTNVLNPKSVLFFVAVMPRFLEPERGSLFVQLAVLGLIYVLVATAVHASVVLVAAHAGAYIAGDRSRMIRRVLSLLLVVIAGWLAWETRRPEVLF</sequence>
<gene>
    <name evidence="7" type="ORF">ACFPFW_12190</name>
</gene>
<dbReference type="PANTHER" id="PTHR30086">
    <property type="entry name" value="ARGININE EXPORTER PROTEIN ARGO"/>
    <property type="match status" value="1"/>
</dbReference>
<reference evidence="8" key="1">
    <citation type="journal article" date="2019" name="Int. J. Syst. Evol. Microbiol.">
        <title>The Global Catalogue of Microorganisms (GCM) 10K type strain sequencing project: providing services to taxonomists for standard genome sequencing and annotation.</title>
        <authorList>
            <consortium name="The Broad Institute Genomics Platform"/>
            <consortium name="The Broad Institute Genome Sequencing Center for Infectious Disease"/>
            <person name="Wu L."/>
            <person name="Ma J."/>
        </authorList>
    </citation>
    <scope>NUCLEOTIDE SEQUENCE [LARGE SCALE GENOMIC DNA]</scope>
    <source>
        <strain evidence="8">CGMCC 1.16444</strain>
    </source>
</reference>
<comment type="caution">
    <text evidence="7">The sequence shown here is derived from an EMBL/GenBank/DDBJ whole genome shotgun (WGS) entry which is preliminary data.</text>
</comment>
<evidence type="ECO:0000256" key="5">
    <source>
        <dbReference type="ARBA" id="ARBA00023136"/>
    </source>
</evidence>
<accession>A0ABV9Z2Q5</accession>
<dbReference type="Pfam" id="PF01810">
    <property type="entry name" value="LysE"/>
    <property type="match status" value="1"/>
</dbReference>
<protein>
    <submittedName>
        <fullName evidence="7">LysE family translocator</fullName>
    </submittedName>
</protein>
<proteinExistence type="predicted"/>
<feature type="transmembrane region" description="Helical" evidence="6">
    <location>
        <begin position="6"/>
        <end position="29"/>
    </location>
</feature>
<keyword evidence="3 6" id="KW-0812">Transmembrane</keyword>
<evidence type="ECO:0000256" key="3">
    <source>
        <dbReference type="ARBA" id="ARBA00022692"/>
    </source>
</evidence>
<evidence type="ECO:0000313" key="7">
    <source>
        <dbReference type="EMBL" id="MFC5068769.1"/>
    </source>
</evidence>
<evidence type="ECO:0000256" key="4">
    <source>
        <dbReference type="ARBA" id="ARBA00022989"/>
    </source>
</evidence>
<keyword evidence="5 6" id="KW-0472">Membrane</keyword>
<keyword evidence="8" id="KW-1185">Reference proteome</keyword>
<dbReference type="EMBL" id="JBHSJF010000006">
    <property type="protein sequence ID" value="MFC5068769.1"/>
    <property type="molecule type" value="Genomic_DNA"/>
</dbReference>
<evidence type="ECO:0000256" key="1">
    <source>
        <dbReference type="ARBA" id="ARBA00004651"/>
    </source>
</evidence>
<organism evidence="7 8">
    <name type="scientific">Flaviflagellibacter deserti</name>
    <dbReference type="NCBI Taxonomy" id="2267266"/>
    <lineage>
        <taxon>Bacteria</taxon>
        <taxon>Pseudomonadati</taxon>
        <taxon>Pseudomonadota</taxon>
        <taxon>Alphaproteobacteria</taxon>
        <taxon>Hyphomicrobiales</taxon>
        <taxon>Flaviflagellibacter</taxon>
    </lineage>
</organism>
<keyword evidence="2" id="KW-1003">Cell membrane</keyword>